<reference evidence="1 2" key="1">
    <citation type="submission" date="2023-11" db="EMBL/GenBank/DDBJ databases">
        <authorList>
            <person name="Hedman E."/>
            <person name="Englund M."/>
            <person name="Stromberg M."/>
            <person name="Nyberg Akerstrom W."/>
            <person name="Nylinder S."/>
            <person name="Jareborg N."/>
            <person name="Kallberg Y."/>
            <person name="Kronander E."/>
        </authorList>
    </citation>
    <scope>NUCLEOTIDE SEQUENCE [LARGE SCALE GENOMIC DNA]</scope>
</reference>
<keyword evidence="2" id="KW-1185">Reference proteome</keyword>
<evidence type="ECO:0000313" key="2">
    <source>
        <dbReference type="Proteomes" id="UP001314205"/>
    </source>
</evidence>
<accession>A0AAV1KET0</accession>
<organism evidence="1 2">
    <name type="scientific">Parnassius mnemosyne</name>
    <name type="common">clouded apollo</name>
    <dbReference type="NCBI Taxonomy" id="213953"/>
    <lineage>
        <taxon>Eukaryota</taxon>
        <taxon>Metazoa</taxon>
        <taxon>Ecdysozoa</taxon>
        <taxon>Arthropoda</taxon>
        <taxon>Hexapoda</taxon>
        <taxon>Insecta</taxon>
        <taxon>Pterygota</taxon>
        <taxon>Neoptera</taxon>
        <taxon>Endopterygota</taxon>
        <taxon>Lepidoptera</taxon>
        <taxon>Glossata</taxon>
        <taxon>Ditrysia</taxon>
        <taxon>Papilionoidea</taxon>
        <taxon>Papilionidae</taxon>
        <taxon>Parnassiinae</taxon>
        <taxon>Parnassini</taxon>
        <taxon>Parnassius</taxon>
        <taxon>Driopa</taxon>
    </lineage>
</organism>
<proteinExistence type="predicted"/>
<gene>
    <name evidence="1" type="ORF">PARMNEM_LOCUS2210</name>
</gene>
<dbReference type="Proteomes" id="UP001314205">
    <property type="component" value="Unassembled WGS sequence"/>
</dbReference>
<name>A0AAV1KET0_9NEOP</name>
<sequence>MCVREIWRQELIRTIPQSTPRGRCDRKCKKMQHAYAAPVNQADQKKLVDYSNCSALNAVKWKDLALGCPCPEMRTVFHVRPDLRSAEHAKLYRGQFGLPFQVNTKLHTIRYVDAEDSDAS</sequence>
<dbReference type="AlphaFoldDB" id="A0AAV1KET0"/>
<dbReference type="EMBL" id="CAVLGL010000013">
    <property type="protein sequence ID" value="CAK1580402.1"/>
    <property type="molecule type" value="Genomic_DNA"/>
</dbReference>
<comment type="caution">
    <text evidence="1">The sequence shown here is derived from an EMBL/GenBank/DDBJ whole genome shotgun (WGS) entry which is preliminary data.</text>
</comment>
<protein>
    <submittedName>
        <fullName evidence="1">Uncharacterized protein</fullName>
    </submittedName>
</protein>
<evidence type="ECO:0000313" key="1">
    <source>
        <dbReference type="EMBL" id="CAK1580402.1"/>
    </source>
</evidence>